<evidence type="ECO:0000313" key="4">
    <source>
        <dbReference type="Proteomes" id="UP000218332"/>
    </source>
</evidence>
<evidence type="ECO:0000313" key="5">
    <source>
        <dbReference type="Proteomes" id="UP000245887"/>
    </source>
</evidence>
<evidence type="ECO:0000313" key="2">
    <source>
        <dbReference type="EMBL" id="PAV24740.1"/>
    </source>
</evidence>
<dbReference type="Proteomes" id="UP000245887">
    <property type="component" value="Unassembled WGS sequence"/>
</dbReference>
<name>A0A2A2I0W0_9GAMM</name>
<dbReference type="AlphaFoldDB" id="A0A2A2I0W0"/>
<dbReference type="Pfam" id="PF11127">
    <property type="entry name" value="YgaP-like_TM"/>
    <property type="match status" value="1"/>
</dbReference>
<evidence type="ECO:0000313" key="3">
    <source>
        <dbReference type="EMBL" id="PVY70022.1"/>
    </source>
</evidence>
<reference evidence="3 5" key="2">
    <citation type="submission" date="2018-04" db="EMBL/GenBank/DDBJ databases">
        <title>Genomic Encyclopedia of Type Strains, Phase IV (KMG-IV): sequencing the most valuable type-strain genomes for metagenomic binning, comparative biology and taxonomic classification.</title>
        <authorList>
            <person name="Goeker M."/>
        </authorList>
    </citation>
    <scope>NUCLEOTIDE SEQUENCE [LARGE SCALE GENOMIC DNA]</scope>
    <source>
        <strain evidence="3 5">DSM 28688</strain>
    </source>
</reference>
<organism evidence="2 4">
    <name type="scientific">Tamilnaduibacter salinus</name>
    <dbReference type="NCBI Taxonomy" id="1484056"/>
    <lineage>
        <taxon>Bacteria</taxon>
        <taxon>Pseudomonadati</taxon>
        <taxon>Pseudomonadota</taxon>
        <taxon>Gammaproteobacteria</taxon>
        <taxon>Pseudomonadales</taxon>
        <taxon>Marinobacteraceae</taxon>
        <taxon>Tamilnaduibacter</taxon>
    </lineage>
</organism>
<evidence type="ECO:0000259" key="1">
    <source>
        <dbReference type="Pfam" id="PF11127"/>
    </source>
</evidence>
<dbReference type="InterPro" id="IPR021309">
    <property type="entry name" value="YgaP-like_TM"/>
</dbReference>
<keyword evidence="4" id="KW-1185">Reference proteome</keyword>
<dbReference type="OrthoDB" id="9804804at2"/>
<reference evidence="2 4" key="1">
    <citation type="submission" date="2017-07" db="EMBL/GenBank/DDBJ databases">
        <title>Tamlnaduibacter salinus (Mi-7) genome sequencing.</title>
        <authorList>
            <person name="Verma A."/>
            <person name="Krishnamurthi S."/>
        </authorList>
    </citation>
    <scope>NUCLEOTIDE SEQUENCE [LARGE SCALE GENOMIC DNA]</scope>
    <source>
        <strain evidence="2 4">Mi-7</strain>
    </source>
</reference>
<comment type="caution">
    <text evidence="2">The sequence shown here is derived from an EMBL/GenBank/DDBJ whole genome shotgun (WGS) entry which is preliminary data.</text>
</comment>
<sequence length="63" mass="6676">MSKNIGTIDRSLRTLLGLALIALVFVGPQTAWGWVGVIPLATAAFSRCPAYSLLGIRTCQTGQ</sequence>
<dbReference type="EMBL" id="QEKQ01000010">
    <property type="protein sequence ID" value="PVY70022.1"/>
    <property type="molecule type" value="Genomic_DNA"/>
</dbReference>
<protein>
    <recommendedName>
        <fullName evidence="1">Inner membrane protein YgaP-like transmembrane domain-containing protein</fullName>
    </recommendedName>
</protein>
<gene>
    <name evidence="3" type="ORF">C8D92_11052</name>
    <name evidence="2" type="ORF">CF392_14520</name>
</gene>
<proteinExistence type="predicted"/>
<dbReference type="RefSeq" id="WP_095612163.1">
    <property type="nucleotide sequence ID" value="NZ_NMPM01000106.1"/>
</dbReference>
<dbReference type="EMBL" id="NMPM01000106">
    <property type="protein sequence ID" value="PAV24740.1"/>
    <property type="molecule type" value="Genomic_DNA"/>
</dbReference>
<accession>A0A2A2I0W0</accession>
<feature type="domain" description="Inner membrane protein YgaP-like transmembrane" evidence="1">
    <location>
        <begin position="1"/>
        <end position="61"/>
    </location>
</feature>
<dbReference type="Proteomes" id="UP000218332">
    <property type="component" value="Unassembled WGS sequence"/>
</dbReference>